<proteinExistence type="predicted"/>
<evidence type="ECO:0000313" key="1">
    <source>
        <dbReference type="EMBL" id="PQO41811.1"/>
    </source>
</evidence>
<sequence length="228" mass="26008">MILVTALVAIVLSHAMTSRQLMVVEEDARRAYAAAGMFHIPNDERVYVRSISQPLLHVWQWRIQVPPGKSYLVCLSEVVPRDGYPPESWPLELMPGDNLLNIQLVRSELGTWKALRFIDWKQDDQQQNAQRRFDSRELNFEGAKWLEVGKYGFPPITNPNVPWLGDVDGKAVTFPHSVLPADLTCEAPLDEQQFQLFRLVDLQRPTPDNQGNEGLLIWIEEVKGAVQP</sequence>
<reference evidence="1 2" key="1">
    <citation type="submission" date="2018-02" db="EMBL/GenBank/DDBJ databases">
        <title>Comparative genomes isolates from brazilian mangrove.</title>
        <authorList>
            <person name="Araujo J.E."/>
            <person name="Taketani R.G."/>
            <person name="Silva M.C.P."/>
            <person name="Loureco M.V."/>
            <person name="Andreote F.D."/>
        </authorList>
    </citation>
    <scope>NUCLEOTIDE SEQUENCE [LARGE SCALE GENOMIC DNA]</scope>
    <source>
        <strain evidence="1 2">HEX-2 MGV</strain>
    </source>
</reference>
<name>A0A2S8GC16_9BACT</name>
<accession>A0A2S8GC16</accession>
<evidence type="ECO:0000313" key="2">
    <source>
        <dbReference type="Proteomes" id="UP000240009"/>
    </source>
</evidence>
<gene>
    <name evidence="1" type="ORF">C5Y96_00105</name>
</gene>
<organism evidence="1 2">
    <name type="scientific">Blastopirellula marina</name>
    <dbReference type="NCBI Taxonomy" id="124"/>
    <lineage>
        <taxon>Bacteria</taxon>
        <taxon>Pseudomonadati</taxon>
        <taxon>Planctomycetota</taxon>
        <taxon>Planctomycetia</taxon>
        <taxon>Pirellulales</taxon>
        <taxon>Pirellulaceae</taxon>
        <taxon>Blastopirellula</taxon>
    </lineage>
</organism>
<dbReference type="EMBL" id="PUIA01000001">
    <property type="protein sequence ID" value="PQO41811.1"/>
    <property type="molecule type" value="Genomic_DNA"/>
</dbReference>
<comment type="caution">
    <text evidence="1">The sequence shown here is derived from an EMBL/GenBank/DDBJ whole genome shotgun (WGS) entry which is preliminary data.</text>
</comment>
<dbReference type="Proteomes" id="UP000240009">
    <property type="component" value="Unassembled WGS sequence"/>
</dbReference>
<protein>
    <submittedName>
        <fullName evidence="1">Uncharacterized protein</fullName>
    </submittedName>
</protein>
<dbReference type="AlphaFoldDB" id="A0A2S8GC16"/>